<reference key="2">
    <citation type="submission" date="2011-10" db="EMBL/GenBank/DDBJ databases">
        <title>The genome and transcriptome sequence of Clonorchis sinensis provide insights into the carcinogenic liver fluke.</title>
        <authorList>
            <person name="Wang X."/>
            <person name="Huang Y."/>
            <person name="Chen W."/>
            <person name="Liu H."/>
            <person name="Guo L."/>
            <person name="Chen Y."/>
            <person name="Luo F."/>
            <person name="Zhou W."/>
            <person name="Sun J."/>
            <person name="Mao Q."/>
            <person name="Liang P."/>
            <person name="Zhou C."/>
            <person name="Tian Y."/>
            <person name="Men J."/>
            <person name="Lv X."/>
            <person name="Huang L."/>
            <person name="Zhou J."/>
            <person name="Hu Y."/>
            <person name="Li R."/>
            <person name="Zhang F."/>
            <person name="Lei H."/>
            <person name="Li X."/>
            <person name="Hu X."/>
            <person name="Liang C."/>
            <person name="Xu J."/>
            <person name="Wu Z."/>
            <person name="Yu X."/>
        </authorList>
    </citation>
    <scope>NUCLEOTIDE SEQUENCE</scope>
    <source>
        <strain>Henan</strain>
    </source>
</reference>
<reference evidence="6" key="1">
    <citation type="journal article" date="2011" name="Genome Biol.">
        <title>The draft genome of the carcinogenic human liver fluke Clonorchis sinensis.</title>
        <authorList>
            <person name="Wang X."/>
            <person name="Chen W."/>
            <person name="Huang Y."/>
            <person name="Sun J."/>
            <person name="Men J."/>
            <person name="Liu H."/>
            <person name="Luo F."/>
            <person name="Guo L."/>
            <person name="Lv X."/>
            <person name="Deng C."/>
            <person name="Zhou C."/>
            <person name="Fan Y."/>
            <person name="Li X."/>
            <person name="Huang L."/>
            <person name="Hu Y."/>
            <person name="Liang C."/>
            <person name="Hu X."/>
            <person name="Xu J."/>
            <person name="Yu X."/>
        </authorList>
    </citation>
    <scope>NUCLEOTIDE SEQUENCE [LARGE SCALE GENOMIC DNA]</scope>
    <source>
        <strain evidence="6">Henan</strain>
    </source>
</reference>
<name>G7Y8B3_CLOSI</name>
<dbReference type="GO" id="GO:0050840">
    <property type="term" value="F:extracellular matrix binding"/>
    <property type="evidence" value="ECO:0007669"/>
    <property type="project" value="TreeGrafter"/>
</dbReference>
<dbReference type="GO" id="GO:0005518">
    <property type="term" value="F:collagen binding"/>
    <property type="evidence" value="ECO:0007669"/>
    <property type="project" value="TreeGrafter"/>
</dbReference>
<evidence type="ECO:0000313" key="6">
    <source>
        <dbReference type="EMBL" id="GAA49198.1"/>
    </source>
</evidence>
<gene>
    <name evidence="6" type="ORF">CLF_102662</name>
</gene>
<evidence type="ECO:0000313" key="7">
    <source>
        <dbReference type="Proteomes" id="UP000008909"/>
    </source>
</evidence>
<sequence>MKRPGVAHSVAWKHHKRDIQLGSRSFTLARFDHSKASSQNENWVLTVLILTEGTCFTQRLSNGNCIGFISGVTTRQRCCESNGYFLNRVLTDYEFLRDHLIMETGTSNCVHACSEMYQPTCEDYICPEGHECRVLEGEPRCVCQTKCEPSDFESGVVCTTTLQQFTNRCQLKRARCESLHHGFSEIPCPQNQIKCAPNSILSDAEKRSTDLLLAQSERRAVKMPPWIRQWLVDKRGTFQMERFRRRSLGGRIRVSRETHELEEWSSGLQCMNGEFCMLGQLSAMPECVPWNKENKYGDCIEEDGTRGPFCGTNNRTYADRCKLRHAGLRRQLEMRIAYMGQCRSDAVCENVQCPRPGMSCRSHHRTRQPVCVDCMQLPDDCNVSYQQQERAPEKRSEGDPVWTPQTNTKGWPTVCGSNGKVYSNACFLHVVNCFTDEFVDLQHSSYCVDGFAQSFHVFLFDLVNQKWSFR</sequence>
<dbReference type="InterPro" id="IPR003645">
    <property type="entry name" value="Fol_N"/>
</dbReference>
<evidence type="ECO:0000256" key="2">
    <source>
        <dbReference type="ARBA" id="ARBA00022737"/>
    </source>
</evidence>
<dbReference type="InterPro" id="IPR036773">
    <property type="entry name" value="TB_dom_sf"/>
</dbReference>
<feature type="domain" description="Kazal-like" evidence="5">
    <location>
        <begin position="294"/>
        <end position="344"/>
    </location>
</feature>
<dbReference type="CDD" id="cd00104">
    <property type="entry name" value="KAZAL_FS"/>
    <property type="match status" value="2"/>
</dbReference>
<dbReference type="PANTHER" id="PTHR13866:SF14">
    <property type="entry name" value="BM-40"/>
    <property type="match status" value="1"/>
</dbReference>
<dbReference type="InterPro" id="IPR036058">
    <property type="entry name" value="Kazal_dom_sf"/>
</dbReference>
<evidence type="ECO:0000256" key="1">
    <source>
        <dbReference type="ARBA" id="ARBA00022729"/>
    </source>
</evidence>
<keyword evidence="4" id="KW-0325">Glycoprotein</keyword>
<evidence type="ECO:0000259" key="5">
    <source>
        <dbReference type="PROSITE" id="PS51465"/>
    </source>
</evidence>
<dbReference type="PROSITE" id="PS51465">
    <property type="entry name" value="KAZAL_2"/>
    <property type="match status" value="1"/>
</dbReference>
<dbReference type="SMART" id="SM00280">
    <property type="entry name" value="KAZAL"/>
    <property type="match status" value="2"/>
</dbReference>
<keyword evidence="2" id="KW-0677">Repeat</keyword>
<keyword evidence="3" id="KW-1015">Disulfide bond</keyword>
<dbReference type="SUPFAM" id="SSF100895">
    <property type="entry name" value="Kazal-type serine protease inhibitors"/>
    <property type="match status" value="2"/>
</dbReference>
<protein>
    <submittedName>
        <fullName evidence="6">Follistatin</fullName>
    </submittedName>
</protein>
<dbReference type="AlphaFoldDB" id="G7Y8B3"/>
<dbReference type="InterPro" id="IPR002350">
    <property type="entry name" value="Kazal_dom"/>
</dbReference>
<proteinExistence type="predicted"/>
<dbReference type="SMART" id="SM00274">
    <property type="entry name" value="FOLN"/>
    <property type="match status" value="2"/>
</dbReference>
<keyword evidence="7" id="KW-1185">Reference proteome</keyword>
<dbReference type="Proteomes" id="UP000008909">
    <property type="component" value="Unassembled WGS sequence"/>
</dbReference>
<dbReference type="EMBL" id="DF142938">
    <property type="protein sequence ID" value="GAA49198.1"/>
    <property type="molecule type" value="Genomic_DNA"/>
</dbReference>
<dbReference type="GO" id="GO:0005615">
    <property type="term" value="C:extracellular space"/>
    <property type="evidence" value="ECO:0007669"/>
    <property type="project" value="TreeGrafter"/>
</dbReference>
<dbReference type="PANTHER" id="PTHR13866">
    <property type="entry name" value="SPARC OSTEONECTIN"/>
    <property type="match status" value="1"/>
</dbReference>
<dbReference type="Pfam" id="PF07648">
    <property type="entry name" value="Kazal_2"/>
    <property type="match status" value="3"/>
</dbReference>
<dbReference type="Gene3D" id="3.30.60.30">
    <property type="match status" value="2"/>
</dbReference>
<accession>G7Y8B3</accession>
<keyword evidence="1" id="KW-0732">Signal</keyword>
<organism evidence="6 7">
    <name type="scientific">Clonorchis sinensis</name>
    <name type="common">Chinese liver fluke</name>
    <dbReference type="NCBI Taxonomy" id="79923"/>
    <lineage>
        <taxon>Eukaryota</taxon>
        <taxon>Metazoa</taxon>
        <taxon>Spiralia</taxon>
        <taxon>Lophotrochozoa</taxon>
        <taxon>Platyhelminthes</taxon>
        <taxon>Trematoda</taxon>
        <taxon>Digenea</taxon>
        <taxon>Opisthorchiida</taxon>
        <taxon>Opisthorchiata</taxon>
        <taxon>Opisthorchiidae</taxon>
        <taxon>Clonorchis</taxon>
    </lineage>
</organism>
<dbReference type="Gene3D" id="3.90.290.10">
    <property type="entry name" value="TGF-beta binding (TB) domain"/>
    <property type="match status" value="1"/>
</dbReference>
<evidence type="ECO:0000256" key="3">
    <source>
        <dbReference type="ARBA" id="ARBA00023157"/>
    </source>
</evidence>
<dbReference type="GO" id="GO:0005509">
    <property type="term" value="F:calcium ion binding"/>
    <property type="evidence" value="ECO:0007669"/>
    <property type="project" value="TreeGrafter"/>
</dbReference>
<evidence type="ECO:0000256" key="4">
    <source>
        <dbReference type="ARBA" id="ARBA00023180"/>
    </source>
</evidence>